<evidence type="ECO:0000256" key="5">
    <source>
        <dbReference type="ARBA" id="ARBA00022856"/>
    </source>
</evidence>
<feature type="transmembrane region" description="Helical" evidence="10">
    <location>
        <begin position="391"/>
        <end position="415"/>
    </location>
</feature>
<feature type="transmembrane region" description="Helical" evidence="10">
    <location>
        <begin position="742"/>
        <end position="763"/>
    </location>
</feature>
<feature type="transmembrane region" description="Helical" evidence="10">
    <location>
        <begin position="588"/>
        <end position="611"/>
    </location>
</feature>
<evidence type="ECO:0000256" key="1">
    <source>
        <dbReference type="ARBA" id="ARBA00004141"/>
    </source>
</evidence>
<gene>
    <name evidence="11" type="ORF">GSTUAT00005884001</name>
</gene>
<reference evidence="11" key="1">
    <citation type="submission" date="2015-10" db="EMBL/GenBank/DDBJ databases">
        <authorList>
            <person name="Regsiter A."/>
            <person name="william w."/>
        </authorList>
    </citation>
    <scope>NUCLEOTIDE SEQUENCE</scope>
    <source>
        <strain evidence="11">Montdore</strain>
    </source>
</reference>
<feature type="region of interest" description="Disordered" evidence="9">
    <location>
        <begin position="532"/>
        <end position="554"/>
    </location>
</feature>
<evidence type="ECO:0000256" key="8">
    <source>
        <dbReference type="ARBA" id="ARBA00023136"/>
    </source>
</evidence>
<evidence type="ECO:0000256" key="3">
    <source>
        <dbReference type="ARBA" id="ARBA00022448"/>
    </source>
</evidence>
<feature type="compositionally biased region" description="Basic and acidic residues" evidence="9">
    <location>
        <begin position="76"/>
        <end position="85"/>
    </location>
</feature>
<dbReference type="NCBIfam" id="TIGR00728">
    <property type="entry name" value="OPT_sfam"/>
    <property type="match status" value="2"/>
</dbReference>
<feature type="compositionally biased region" description="Polar residues" evidence="9">
    <location>
        <begin position="1"/>
        <end position="20"/>
    </location>
</feature>
<keyword evidence="3" id="KW-0813">Transport</keyword>
<keyword evidence="5" id="KW-0571">Peptide transport</keyword>
<keyword evidence="7 10" id="KW-1133">Transmembrane helix</keyword>
<accession>A0A292PTR1</accession>
<evidence type="ECO:0000256" key="6">
    <source>
        <dbReference type="ARBA" id="ARBA00022927"/>
    </source>
</evidence>
<feature type="compositionally biased region" description="Basic residues" evidence="9">
    <location>
        <begin position="539"/>
        <end position="550"/>
    </location>
</feature>
<dbReference type="Pfam" id="PF03169">
    <property type="entry name" value="OPT"/>
    <property type="match status" value="1"/>
</dbReference>
<evidence type="ECO:0000256" key="9">
    <source>
        <dbReference type="SAM" id="MobiDB-lite"/>
    </source>
</evidence>
<feature type="transmembrane region" description="Helical" evidence="10">
    <location>
        <begin position="851"/>
        <end position="874"/>
    </location>
</feature>
<keyword evidence="4 10" id="KW-0812">Transmembrane</keyword>
<proteinExistence type="inferred from homology"/>
<feature type="transmembrane region" description="Helical" evidence="10">
    <location>
        <begin position="321"/>
        <end position="339"/>
    </location>
</feature>
<evidence type="ECO:0000313" key="11">
    <source>
        <dbReference type="EMBL" id="CUS10038.1"/>
    </source>
</evidence>
<evidence type="ECO:0000256" key="7">
    <source>
        <dbReference type="ARBA" id="ARBA00022989"/>
    </source>
</evidence>
<dbReference type="AlphaFoldDB" id="A0A292PTR1"/>
<dbReference type="GO" id="GO:0035673">
    <property type="term" value="F:oligopeptide transmembrane transporter activity"/>
    <property type="evidence" value="ECO:0007669"/>
    <property type="project" value="InterPro"/>
</dbReference>
<dbReference type="NCBIfam" id="TIGR00727">
    <property type="entry name" value="ISP4_OPT"/>
    <property type="match status" value="1"/>
</dbReference>
<dbReference type="InterPro" id="IPR004813">
    <property type="entry name" value="OPT"/>
</dbReference>
<dbReference type="InterPro" id="IPR004648">
    <property type="entry name" value="Oligpept_transpt"/>
</dbReference>
<feature type="transmembrane region" description="Helical" evidence="10">
    <location>
        <begin position="359"/>
        <end position="379"/>
    </location>
</feature>
<sequence>MGNDPEGSSYTGSVPSSTGEGESIREVEDDSPVEEVGAMGAMEESGLLSPERRSGGPKGAGSKRWQGQSDTVGLGLRERERKNTDRGVVGGSTDTNGELSYDVFSGSDEEEIGDNPINNSPYPEVRASVSAKDDPDVLINTPRMWTLAMFFSLVGSATNLFFSLRYPSVSITPVIALLLAHPLGKLWDHVFPEDNTTGVVNPKKGRWERLKAWLGQGRWNQKEHSCVYISSNVSFGFAFATDVIVEQTHFYHQNPGVTYQILLTLSTQILGYTFAGLTRQWLVYPSAMIWPGTLMSTAMFTTLHGEENEVVNGWRVSRFKFFLIVFIGGFLWYFLPGLLMPALSYFNVVTWFAPDNVPVANLFGVASGLGMLPLTFDWAQISYVGSPLMTPFWAAVNVVAGLVVVMWIVAPILYYGNAFYSSYMPILSSAVFDNTGRPYDVSQILTKDFLFDERAYKNYSRVFMPITYVLSYGLQFAALTALVTHTACWHGKDIWRQWGRARKGFSRGKAGESALPSASGAGYVPISNGNAGGSGVGSARRRGGHGRRRSTLSDREWDELAQREDVHMRLMRRYREAPASCYPVHLPWYGLLLALGVCGIFFVPIGIVMAITNQQSSIFLICQLICGTLFPGRPVANMVFVTYGYITSVQGLKFTADLKLGHYMKIPPRLLFSVQMAATCVSSFTQIGVLNWMFAYIPGLCTPQAMNGFTCPIARVHFNGSILWGVVGPGRFFGRDELYRSLMWAFVVGALAPIFLFTVYKYAGKGGNCRRTKVAWLRKVSLPVVFGSLSWIPPAVRFPPLPLPSFCDEVLTGIRTVLQTGLNFSTWAIVCFAFNHYLLRRAPAWWGKYTMTLSAALDASLAVGLVVVFFGFVYPGWMKGFSWWGTEVYKRGCDWKACAYLQVPEGEVFGPGRW</sequence>
<dbReference type="EMBL" id="LN891060">
    <property type="protein sequence ID" value="CUS10038.1"/>
    <property type="molecule type" value="Genomic_DNA"/>
</dbReference>
<name>A0A292PTR1_9PEZI</name>
<comment type="subcellular location">
    <subcellularLocation>
        <location evidence="1">Membrane</location>
        <topology evidence="1">Multi-pass membrane protein</topology>
    </subcellularLocation>
</comment>
<dbReference type="GO" id="GO:0015031">
    <property type="term" value="P:protein transport"/>
    <property type="evidence" value="ECO:0007669"/>
    <property type="project" value="UniProtKB-KW"/>
</dbReference>
<protein>
    <recommendedName>
        <fullName evidence="13">OPT family small oligopeptide transporter</fullName>
    </recommendedName>
</protein>
<feature type="transmembrane region" description="Helical" evidence="10">
    <location>
        <begin position="144"/>
        <end position="162"/>
    </location>
</feature>
<keyword evidence="12" id="KW-1185">Reference proteome</keyword>
<evidence type="ECO:0000256" key="2">
    <source>
        <dbReference type="ARBA" id="ARBA00008807"/>
    </source>
</evidence>
<comment type="similarity">
    <text evidence="2">Belongs to the oligopeptide OPT transporter family.</text>
</comment>
<evidence type="ECO:0000256" key="4">
    <source>
        <dbReference type="ARBA" id="ARBA00022692"/>
    </source>
</evidence>
<evidence type="ECO:0008006" key="13">
    <source>
        <dbReference type="Google" id="ProtNLM"/>
    </source>
</evidence>
<evidence type="ECO:0000256" key="10">
    <source>
        <dbReference type="SAM" id="Phobius"/>
    </source>
</evidence>
<feature type="transmembrane region" description="Helical" evidence="10">
    <location>
        <begin position="281"/>
        <end position="300"/>
    </location>
</feature>
<feature type="transmembrane region" description="Helical" evidence="10">
    <location>
        <begin position="775"/>
        <end position="796"/>
    </location>
</feature>
<dbReference type="GO" id="GO:0016020">
    <property type="term" value="C:membrane"/>
    <property type="evidence" value="ECO:0007669"/>
    <property type="project" value="UniProtKB-SubCell"/>
</dbReference>
<feature type="transmembrane region" description="Helical" evidence="10">
    <location>
        <begin position="816"/>
        <end position="839"/>
    </location>
</feature>
<feature type="transmembrane region" description="Helical" evidence="10">
    <location>
        <begin position="670"/>
        <end position="697"/>
    </location>
</feature>
<feature type="region of interest" description="Disordered" evidence="9">
    <location>
        <begin position="1"/>
        <end position="123"/>
    </location>
</feature>
<evidence type="ECO:0000313" key="12">
    <source>
        <dbReference type="Proteomes" id="UP001412239"/>
    </source>
</evidence>
<dbReference type="Proteomes" id="UP001412239">
    <property type="component" value="Unassembled WGS sequence"/>
</dbReference>
<keyword evidence="6" id="KW-0653">Protein transport</keyword>
<keyword evidence="8 10" id="KW-0472">Membrane</keyword>
<organism evidence="11 12">
    <name type="scientific">Tuber aestivum</name>
    <name type="common">summer truffle</name>
    <dbReference type="NCBI Taxonomy" id="59557"/>
    <lineage>
        <taxon>Eukaryota</taxon>
        <taxon>Fungi</taxon>
        <taxon>Dikarya</taxon>
        <taxon>Ascomycota</taxon>
        <taxon>Pezizomycotina</taxon>
        <taxon>Pezizomycetes</taxon>
        <taxon>Pezizales</taxon>
        <taxon>Tuberaceae</taxon>
        <taxon>Tuber</taxon>
    </lineage>
</organism>
<dbReference type="PANTHER" id="PTHR22601">
    <property type="entry name" value="ISP4 LIKE PROTEIN"/>
    <property type="match status" value="1"/>
</dbReference>